<evidence type="ECO:0000313" key="1">
    <source>
        <dbReference type="EMBL" id="CAI2372397.1"/>
    </source>
</evidence>
<dbReference type="AlphaFoldDB" id="A0AAD1US89"/>
<dbReference type="EMBL" id="CAMPGE010013683">
    <property type="protein sequence ID" value="CAI2372397.1"/>
    <property type="molecule type" value="Genomic_DNA"/>
</dbReference>
<keyword evidence="2" id="KW-1185">Reference proteome</keyword>
<comment type="caution">
    <text evidence="1">The sequence shown here is derived from an EMBL/GenBank/DDBJ whole genome shotgun (WGS) entry which is preliminary data.</text>
</comment>
<organism evidence="1 2">
    <name type="scientific">Euplotes crassus</name>
    <dbReference type="NCBI Taxonomy" id="5936"/>
    <lineage>
        <taxon>Eukaryota</taxon>
        <taxon>Sar</taxon>
        <taxon>Alveolata</taxon>
        <taxon>Ciliophora</taxon>
        <taxon>Intramacronucleata</taxon>
        <taxon>Spirotrichea</taxon>
        <taxon>Hypotrichia</taxon>
        <taxon>Euplotida</taxon>
        <taxon>Euplotidae</taxon>
        <taxon>Moneuplotes</taxon>
    </lineage>
</organism>
<gene>
    <name evidence="1" type="ORF">ECRASSUSDP1_LOCUS13727</name>
</gene>
<sequence>MSFLNRTFLCDSRRRTLHKFMRGNLNKSSIPRTSQDIFRPSNWSQARKEMSENNFYLCREYYDQEKDKKYSDWLNSKQRFMGIPFIASRKKTKDSVPRCKDPGELALQQYVNNKNNYSTFDNQKDLKRSQILSNFKQITRVITKSYMKSKPHKYKDSKKCDPKIEQKKEEENKSIFKMNKILRELLVKDTVTKTKAYPTFKYVDPEDLKQREYI</sequence>
<evidence type="ECO:0000313" key="2">
    <source>
        <dbReference type="Proteomes" id="UP001295684"/>
    </source>
</evidence>
<protein>
    <submittedName>
        <fullName evidence="1">Uncharacterized protein</fullName>
    </submittedName>
</protein>
<reference evidence="1" key="1">
    <citation type="submission" date="2023-07" db="EMBL/GenBank/DDBJ databases">
        <authorList>
            <consortium name="AG Swart"/>
            <person name="Singh M."/>
            <person name="Singh A."/>
            <person name="Seah K."/>
            <person name="Emmerich C."/>
        </authorList>
    </citation>
    <scope>NUCLEOTIDE SEQUENCE</scope>
    <source>
        <strain evidence="1">DP1</strain>
    </source>
</reference>
<name>A0AAD1US89_EUPCR</name>
<accession>A0AAD1US89</accession>
<proteinExistence type="predicted"/>
<dbReference type="Proteomes" id="UP001295684">
    <property type="component" value="Unassembled WGS sequence"/>
</dbReference>